<dbReference type="STRING" id="428992.SAMN05216272_10410"/>
<dbReference type="AlphaFoldDB" id="A0A1G8G4Z8"/>
<protein>
    <submittedName>
        <fullName evidence="1">DNA phosphorothioation-dependent restriction protein DptF</fullName>
    </submittedName>
</protein>
<dbReference type="InterPro" id="IPR017647">
    <property type="entry name" value="Dnd_assoc_3"/>
</dbReference>
<name>A0A1G8G4Z8_9PSED</name>
<gene>
    <name evidence="1" type="ORF">SAMN05216272_10410</name>
</gene>
<evidence type="ECO:0000313" key="2">
    <source>
        <dbReference type="Proteomes" id="UP000199636"/>
    </source>
</evidence>
<sequence>MTTMTLRTALSVLAKSSPFSVKTVSRREIDEFDELKDQLYVAQEIEHDFSKILESLQSGEIVFLCGSSGDGKSEILARSYDKYKDKYKFHLDATHSFAPHQSAIEALDELFDGRQIDDKPLVIGINVGMLANFSKEGSVRHNKIIEKIDSFLTQGNCSKGNVHFIDFEGYPKFQLSKDGQGQSEFAKKLMHNLTRQDSDNLFYQYACKAESAGEDLQLVANFKLLSLNSVQDVIVTQLLKARLIKDQFITTRALLDLLHHILLGPGYIFDNLYVGDGNELVQRLSDFDPARKHTRGLDQFVLRAELSLPDPDLDIFISSLAANYVFLDRQNVHRSTAASLVRLFSLIRDEPMGNNYHQRYRHEFDEELLLSYSRIWALHKEYDGSTEMKMELRRFYTGELIAAILRYANRNAPELILVKDEIFLGEFGAVRLTAPVDLKCDYEAIKESPCVKSSQFLAHVKVFEKEIGAISMSFNLYELIYKLNRGYRPNKYDKNSIVLLDEVVDQIKGVVKLQSSLKFYDDNHAYVAKLDDDMITVSGVA</sequence>
<dbReference type="Proteomes" id="UP000199636">
    <property type="component" value="Unassembled WGS sequence"/>
</dbReference>
<organism evidence="1 2">
    <name type="scientific">Pseudomonas panipatensis</name>
    <dbReference type="NCBI Taxonomy" id="428992"/>
    <lineage>
        <taxon>Bacteria</taxon>
        <taxon>Pseudomonadati</taxon>
        <taxon>Pseudomonadota</taxon>
        <taxon>Gammaproteobacteria</taxon>
        <taxon>Pseudomonadales</taxon>
        <taxon>Pseudomonadaceae</taxon>
        <taxon>Pseudomonas</taxon>
    </lineage>
</organism>
<proteinExistence type="predicted"/>
<dbReference type="OrthoDB" id="257964at2"/>
<accession>A0A1G8G4Z8</accession>
<keyword evidence="2" id="KW-1185">Reference proteome</keyword>
<evidence type="ECO:0000313" key="1">
    <source>
        <dbReference type="EMBL" id="SDH89427.1"/>
    </source>
</evidence>
<reference evidence="2" key="1">
    <citation type="submission" date="2016-10" db="EMBL/GenBank/DDBJ databases">
        <authorList>
            <person name="Varghese N."/>
            <person name="Submissions S."/>
        </authorList>
    </citation>
    <scope>NUCLEOTIDE SEQUENCE [LARGE SCALE GENOMIC DNA]</scope>
    <source>
        <strain evidence="2">CCM 7469</strain>
    </source>
</reference>
<dbReference type="EMBL" id="FNDS01000004">
    <property type="protein sequence ID" value="SDH89427.1"/>
    <property type="molecule type" value="Genomic_DNA"/>
</dbReference>
<dbReference type="RefSeq" id="WP_090262449.1">
    <property type="nucleotide sequence ID" value="NZ_FNDS01000004.1"/>
</dbReference>
<dbReference type="NCBIfam" id="TIGR03238">
    <property type="entry name" value="dnd_assoc_3"/>
    <property type="match status" value="1"/>
</dbReference>